<protein>
    <submittedName>
        <fullName evidence="3">HET-domain-containing protein</fullName>
    </submittedName>
</protein>
<keyword evidence="4" id="KW-1185">Reference proteome</keyword>
<evidence type="ECO:0000256" key="1">
    <source>
        <dbReference type="SAM" id="MobiDB-lite"/>
    </source>
</evidence>
<dbReference type="Pfam" id="PF06985">
    <property type="entry name" value="HET"/>
    <property type="match status" value="1"/>
</dbReference>
<reference evidence="3 4" key="1">
    <citation type="submission" date="2016-04" db="EMBL/GenBank/DDBJ databases">
        <title>A degradative enzymes factory behind the ericoid mycorrhizal symbiosis.</title>
        <authorList>
            <consortium name="DOE Joint Genome Institute"/>
            <person name="Martino E."/>
            <person name="Morin E."/>
            <person name="Grelet G."/>
            <person name="Kuo A."/>
            <person name="Kohler A."/>
            <person name="Daghino S."/>
            <person name="Barry K."/>
            <person name="Choi C."/>
            <person name="Cichocki N."/>
            <person name="Clum A."/>
            <person name="Copeland A."/>
            <person name="Hainaut M."/>
            <person name="Haridas S."/>
            <person name="Labutti K."/>
            <person name="Lindquist E."/>
            <person name="Lipzen A."/>
            <person name="Khouja H.-R."/>
            <person name="Murat C."/>
            <person name="Ohm R."/>
            <person name="Olson A."/>
            <person name="Spatafora J."/>
            <person name="Veneault-Fourrey C."/>
            <person name="Henrissat B."/>
            <person name="Grigoriev I."/>
            <person name="Martin F."/>
            <person name="Perotto S."/>
        </authorList>
    </citation>
    <scope>NUCLEOTIDE SEQUENCE [LARGE SCALE GENOMIC DNA]</scope>
    <source>
        <strain evidence="3 4">F</strain>
    </source>
</reference>
<feature type="region of interest" description="Disordered" evidence="1">
    <location>
        <begin position="1"/>
        <end position="31"/>
    </location>
</feature>
<dbReference type="PANTHER" id="PTHR24148:SF64">
    <property type="entry name" value="HETEROKARYON INCOMPATIBILITY DOMAIN-CONTAINING PROTEIN"/>
    <property type="match status" value="1"/>
</dbReference>
<proteinExistence type="predicted"/>
<evidence type="ECO:0000313" key="4">
    <source>
        <dbReference type="Proteomes" id="UP000235786"/>
    </source>
</evidence>
<dbReference type="PANTHER" id="PTHR24148">
    <property type="entry name" value="ANKYRIN REPEAT DOMAIN-CONTAINING PROTEIN 39 HOMOLOG-RELATED"/>
    <property type="match status" value="1"/>
</dbReference>
<name>A0A2J6RDY9_HYAVF</name>
<sequence>MRINTTRKWVDEQAKGSRPPASNHNGGGKRRKIEVKRQQDVLAHPAKVVNMSIVHGLRDLAIPLDGSAFAFPYKPLDSSKSEIRVINLKHGVAPSPVECTLQHIPMASKSRGFYRALSYTWGPSEPTKVLLLDHIQIEVRENLWQALYHLRQPDADLSLWVDALCINQEDIPERNEQVSRMGTLYNQAEEVIVWLGPRKDDSDTAVSAIKRSVVPSSRLVSVNVPSSSGSFSSIEIHSIHNLLHREYWTRVWIIQEVFKARKIMIHCGHENLPWKDLAKFLRQAKKMSDDYLDPFFEHIPRSEVTGIFHSPATPLTDHRTTRIRDLETLLMTYDGSFCCDPRDKVYALTGIAGRRLTDRSKKLVGQDWLTIDYSRTPHELFQVLTLMYAAEVGDGYLVRWMQMLQQILKLPAPWTTSPTPLPQGSAGEVACKTCLHARVSSIGPAITWYPYAKRLSIRNPSQYPSRSPDYTALFEWYSQFLGPRMPSSGRVKKALLDLTEEDMARLESFKHADWLTKFVPSGQAVSSVDAASSRANSPKIRPFTLHTGRLGFTSCEITESDEIVRFHGSDVALVVPRVQRMTLESPDIQAKGRALILKSDNTENPPGFLSSFNSKFEWAVPSWLDDLSYHYNIEDDSFDPQYPEIGLWGLDKAPPDDSYQKEVERFDGLRSGLNGTGSWRYWRKTLKEWEFWTW</sequence>
<evidence type="ECO:0000313" key="3">
    <source>
        <dbReference type="EMBL" id="PMD36727.1"/>
    </source>
</evidence>
<dbReference type="InterPro" id="IPR052895">
    <property type="entry name" value="HetReg/Transcr_Mod"/>
</dbReference>
<dbReference type="STRING" id="1149755.A0A2J6RDY9"/>
<organism evidence="3 4">
    <name type="scientific">Hyaloscypha variabilis (strain UAMH 11265 / GT02V1 / F)</name>
    <name type="common">Meliniomyces variabilis</name>
    <dbReference type="NCBI Taxonomy" id="1149755"/>
    <lineage>
        <taxon>Eukaryota</taxon>
        <taxon>Fungi</taxon>
        <taxon>Dikarya</taxon>
        <taxon>Ascomycota</taxon>
        <taxon>Pezizomycotina</taxon>
        <taxon>Leotiomycetes</taxon>
        <taxon>Helotiales</taxon>
        <taxon>Hyaloscyphaceae</taxon>
        <taxon>Hyaloscypha</taxon>
        <taxon>Hyaloscypha variabilis</taxon>
    </lineage>
</organism>
<feature type="domain" description="Heterokaryon incompatibility" evidence="2">
    <location>
        <begin position="114"/>
        <end position="256"/>
    </location>
</feature>
<dbReference type="InterPro" id="IPR010730">
    <property type="entry name" value="HET"/>
</dbReference>
<evidence type="ECO:0000259" key="2">
    <source>
        <dbReference type="Pfam" id="PF06985"/>
    </source>
</evidence>
<dbReference type="AlphaFoldDB" id="A0A2J6RDY9"/>
<gene>
    <name evidence="3" type="ORF">L207DRAFT_515252</name>
</gene>
<dbReference type="OrthoDB" id="2157530at2759"/>
<dbReference type="EMBL" id="KZ613950">
    <property type="protein sequence ID" value="PMD36727.1"/>
    <property type="molecule type" value="Genomic_DNA"/>
</dbReference>
<dbReference type="Proteomes" id="UP000235786">
    <property type="component" value="Unassembled WGS sequence"/>
</dbReference>
<accession>A0A2J6RDY9</accession>